<dbReference type="NCBIfam" id="NF002058">
    <property type="entry name" value="PRK00888.1"/>
    <property type="match status" value="1"/>
</dbReference>
<dbReference type="EMBL" id="JAUFPU010000019">
    <property type="protein sequence ID" value="MDN3579042.1"/>
    <property type="molecule type" value="Genomic_DNA"/>
</dbReference>
<keyword evidence="10" id="KW-1185">Reference proteome</keyword>
<keyword evidence="6 7" id="KW-0131">Cell cycle</keyword>
<feature type="topological domain" description="Cytoplasmic" evidence="7">
    <location>
        <begin position="1"/>
        <end position="3"/>
    </location>
</feature>
<comment type="similarity">
    <text evidence="7">Belongs to the FtsB family.</text>
</comment>
<evidence type="ECO:0000313" key="9">
    <source>
        <dbReference type="EMBL" id="MDN3579042.1"/>
    </source>
</evidence>
<dbReference type="RefSeq" id="WP_290334367.1">
    <property type="nucleotide sequence ID" value="NZ_JAUFPU010000019.1"/>
</dbReference>
<organism evidence="9 10">
    <name type="scientific">Chitinimonas viridis</name>
    <dbReference type="NCBI Taxonomy" id="664880"/>
    <lineage>
        <taxon>Bacteria</taxon>
        <taxon>Pseudomonadati</taxon>
        <taxon>Pseudomonadota</taxon>
        <taxon>Betaproteobacteria</taxon>
        <taxon>Neisseriales</taxon>
        <taxon>Chitinibacteraceae</taxon>
        <taxon>Chitinimonas</taxon>
    </lineage>
</organism>
<evidence type="ECO:0000256" key="8">
    <source>
        <dbReference type="SAM" id="MobiDB-lite"/>
    </source>
</evidence>
<accession>A0ABT8BBC2</accession>
<dbReference type="PANTHER" id="PTHR37485:SF1">
    <property type="entry name" value="CELL DIVISION PROTEIN FTSB"/>
    <property type="match status" value="1"/>
</dbReference>
<sequence>MRILAVILAACIVLLQWPLWIGKGSWLKVWQIETQLAEQKQQNTKLQSRNDAMNAEVRDLKTGTDAIEERARNELGMVRQDEVFFQILDSKPLPIATTPVQPPVTPPAEPAATPPEDDPEAAPQAITPASAAPAPAAVVPASAPVPASPQ</sequence>
<protein>
    <recommendedName>
        <fullName evidence="7">Cell division protein FtsB</fullName>
    </recommendedName>
</protein>
<feature type="region of interest" description="Disordered" evidence="8">
    <location>
        <begin position="43"/>
        <end position="65"/>
    </location>
</feature>
<dbReference type="HAMAP" id="MF_00599">
    <property type="entry name" value="FtsB"/>
    <property type="match status" value="1"/>
</dbReference>
<evidence type="ECO:0000256" key="6">
    <source>
        <dbReference type="ARBA" id="ARBA00023306"/>
    </source>
</evidence>
<feature type="region of interest" description="Disordered" evidence="8">
    <location>
        <begin position="94"/>
        <end position="150"/>
    </location>
</feature>
<dbReference type="Pfam" id="PF04977">
    <property type="entry name" value="DivIC"/>
    <property type="match status" value="1"/>
</dbReference>
<evidence type="ECO:0000256" key="7">
    <source>
        <dbReference type="HAMAP-Rule" id="MF_00599"/>
    </source>
</evidence>
<evidence type="ECO:0000313" key="10">
    <source>
        <dbReference type="Proteomes" id="UP001180081"/>
    </source>
</evidence>
<dbReference type="GO" id="GO:0051301">
    <property type="term" value="P:cell division"/>
    <property type="evidence" value="ECO:0007669"/>
    <property type="project" value="UniProtKB-KW"/>
</dbReference>
<comment type="subcellular location">
    <subcellularLocation>
        <location evidence="7">Cell inner membrane</location>
        <topology evidence="7">Single-pass type II membrane protein</topology>
    </subcellularLocation>
    <text evidence="7">Localizes to the division septum.</text>
</comment>
<name>A0ABT8BBC2_9NEIS</name>
<feature type="compositionally biased region" description="Basic and acidic residues" evidence="8">
    <location>
        <begin position="56"/>
        <end position="65"/>
    </location>
</feature>
<keyword evidence="4 7" id="KW-1133">Transmembrane helix</keyword>
<keyword evidence="1 7" id="KW-1003">Cell membrane</keyword>
<keyword evidence="3 7" id="KW-0812">Transmembrane</keyword>
<comment type="subunit">
    <text evidence="7">Part of a complex composed of FtsB, FtsL and FtsQ.</text>
</comment>
<evidence type="ECO:0000256" key="4">
    <source>
        <dbReference type="ARBA" id="ARBA00022989"/>
    </source>
</evidence>
<evidence type="ECO:0000256" key="2">
    <source>
        <dbReference type="ARBA" id="ARBA00022618"/>
    </source>
</evidence>
<dbReference type="InterPro" id="IPR007060">
    <property type="entry name" value="FtsL/DivIC"/>
</dbReference>
<reference evidence="9" key="1">
    <citation type="journal article" date="2014" name="Int. J. Syst. Evol. Microbiol.">
        <title>Complete genome of a new Firmicutes species belonging to the dominant human colonic microbiota ('Ruminococcus bicirculans') reveals two chromosomes and a selective capacity to utilize plant glucans.</title>
        <authorList>
            <consortium name="NISC Comparative Sequencing Program"/>
            <person name="Wegmann U."/>
            <person name="Louis P."/>
            <person name="Goesmann A."/>
            <person name="Henrissat B."/>
            <person name="Duncan S.H."/>
            <person name="Flint H.J."/>
        </authorList>
    </citation>
    <scope>NUCLEOTIDE SEQUENCE</scope>
    <source>
        <strain evidence="9">CECT 7703</strain>
    </source>
</reference>
<dbReference type="Proteomes" id="UP001180081">
    <property type="component" value="Unassembled WGS sequence"/>
</dbReference>
<reference evidence="9" key="2">
    <citation type="submission" date="2023-06" db="EMBL/GenBank/DDBJ databases">
        <authorList>
            <person name="Lucena T."/>
            <person name="Sun Q."/>
        </authorList>
    </citation>
    <scope>NUCLEOTIDE SEQUENCE</scope>
    <source>
        <strain evidence="9">CECT 7703</strain>
    </source>
</reference>
<comment type="function">
    <text evidence="7">Essential cell division protein. May link together the upstream cell division proteins, which are predominantly cytoplasmic, with the downstream cell division proteins, which are predominantly periplasmic.</text>
</comment>
<keyword evidence="2 7" id="KW-0132">Cell division</keyword>
<feature type="compositionally biased region" description="Pro residues" evidence="8">
    <location>
        <begin position="100"/>
        <end position="113"/>
    </location>
</feature>
<dbReference type="InterPro" id="IPR023081">
    <property type="entry name" value="Cell_div_FtsB"/>
</dbReference>
<evidence type="ECO:0000256" key="3">
    <source>
        <dbReference type="ARBA" id="ARBA00022692"/>
    </source>
</evidence>
<proteinExistence type="inferred from homology"/>
<gene>
    <name evidence="7 9" type="primary">ftsB</name>
    <name evidence="9" type="ORF">QWZ03_19930</name>
</gene>
<feature type="topological domain" description="Periplasmic" evidence="7">
    <location>
        <begin position="22"/>
        <end position="150"/>
    </location>
</feature>
<feature type="compositionally biased region" description="Low complexity" evidence="8">
    <location>
        <begin position="121"/>
        <end position="150"/>
    </location>
</feature>
<dbReference type="PANTHER" id="PTHR37485">
    <property type="entry name" value="CELL DIVISION PROTEIN FTSB"/>
    <property type="match status" value="1"/>
</dbReference>
<comment type="caution">
    <text evidence="9">The sequence shown here is derived from an EMBL/GenBank/DDBJ whole genome shotgun (WGS) entry which is preliminary data.</text>
</comment>
<evidence type="ECO:0000256" key="1">
    <source>
        <dbReference type="ARBA" id="ARBA00022475"/>
    </source>
</evidence>
<keyword evidence="7" id="KW-0997">Cell inner membrane</keyword>
<evidence type="ECO:0000256" key="5">
    <source>
        <dbReference type="ARBA" id="ARBA00023136"/>
    </source>
</evidence>
<keyword evidence="5 7" id="KW-0472">Membrane</keyword>